<protein>
    <submittedName>
        <fullName evidence="2">Uncharacterized protein</fullName>
    </submittedName>
</protein>
<organism evidence="2 3">
    <name type="scientific">Halorarum salinum</name>
    <dbReference type="NCBI Taxonomy" id="2743089"/>
    <lineage>
        <taxon>Archaea</taxon>
        <taxon>Methanobacteriati</taxon>
        <taxon>Methanobacteriota</taxon>
        <taxon>Stenosarchaea group</taxon>
        <taxon>Halobacteria</taxon>
        <taxon>Halobacteriales</taxon>
        <taxon>Haloferacaceae</taxon>
        <taxon>Halorarum</taxon>
    </lineage>
</organism>
<evidence type="ECO:0000313" key="3">
    <source>
        <dbReference type="Proteomes" id="UP000509626"/>
    </source>
</evidence>
<feature type="transmembrane region" description="Helical" evidence="1">
    <location>
        <begin position="12"/>
        <end position="32"/>
    </location>
</feature>
<dbReference type="GeneID" id="56037732"/>
<gene>
    <name evidence="2" type="ORF">HUG12_09695</name>
</gene>
<sequence>MVFDLLDQVDDVVWTWLLHLSAFLAGIHLVLVGMEYLTQPAQSLLGEQLAGIGLHASGLALSLEGAVTIFVLLVGTLLTLIGLGFLLYVGKQVFEQYMA</sequence>
<keyword evidence="3" id="KW-1185">Reference proteome</keyword>
<feature type="transmembrane region" description="Helical" evidence="1">
    <location>
        <begin position="69"/>
        <end position="89"/>
    </location>
</feature>
<dbReference type="Proteomes" id="UP000509626">
    <property type="component" value="Chromosome"/>
</dbReference>
<keyword evidence="1" id="KW-1133">Transmembrane helix</keyword>
<accession>A0A7D5QAR1</accession>
<reference evidence="2 3" key="1">
    <citation type="submission" date="2020-06" db="EMBL/GenBank/DDBJ databases">
        <title>NJ-3-1, isolated from saline soil.</title>
        <authorList>
            <person name="Cui H.L."/>
            <person name="Shi X."/>
        </authorList>
    </citation>
    <scope>NUCLEOTIDE SEQUENCE [LARGE SCALE GENOMIC DNA]</scope>
    <source>
        <strain evidence="2 3">NJ-3-1</strain>
    </source>
</reference>
<dbReference type="KEGG" id="halu:HUG12_09695"/>
<dbReference type="AlphaFoldDB" id="A0A7D5QAR1"/>
<proteinExistence type="predicted"/>
<name>A0A7D5QAR1_9EURY</name>
<evidence type="ECO:0000313" key="2">
    <source>
        <dbReference type="EMBL" id="QLG61978.1"/>
    </source>
</evidence>
<dbReference type="EMBL" id="CP058579">
    <property type="protein sequence ID" value="QLG61978.1"/>
    <property type="molecule type" value="Genomic_DNA"/>
</dbReference>
<keyword evidence="1" id="KW-0472">Membrane</keyword>
<dbReference type="RefSeq" id="WP_179268563.1">
    <property type="nucleotide sequence ID" value="NZ_CP058579.1"/>
</dbReference>
<evidence type="ECO:0000256" key="1">
    <source>
        <dbReference type="SAM" id="Phobius"/>
    </source>
</evidence>
<keyword evidence="1" id="KW-0812">Transmembrane</keyword>